<feature type="region of interest" description="Disordered" evidence="1">
    <location>
        <begin position="485"/>
        <end position="669"/>
    </location>
</feature>
<feature type="compositionally biased region" description="Low complexity" evidence="1">
    <location>
        <begin position="529"/>
        <end position="543"/>
    </location>
</feature>
<dbReference type="RefSeq" id="WP_083130609.1">
    <property type="nucleotide sequence ID" value="NZ_AP022607.1"/>
</dbReference>
<feature type="transmembrane region" description="Helical" evidence="2">
    <location>
        <begin position="150"/>
        <end position="173"/>
    </location>
</feature>
<evidence type="ECO:0000256" key="1">
    <source>
        <dbReference type="SAM" id="MobiDB-lite"/>
    </source>
</evidence>
<keyword evidence="6" id="KW-1185">Reference proteome</keyword>
<reference evidence="4 5" key="1">
    <citation type="submission" date="2016-12" db="EMBL/GenBank/DDBJ databases">
        <title>The new phylogeny of genus Mycobacterium.</title>
        <authorList>
            <person name="Tortoli E."/>
            <person name="Trovato A."/>
            <person name="Cirillo D.M."/>
        </authorList>
    </citation>
    <scope>NUCLEOTIDE SEQUENCE [LARGE SCALE GENOMIC DNA]</scope>
    <source>
        <strain evidence="4 5">DSM 44624</strain>
    </source>
</reference>
<dbReference type="AlphaFoldDB" id="A0A7I7WEN1"/>
<dbReference type="OrthoDB" id="4493164at2"/>
<evidence type="ECO:0000256" key="2">
    <source>
        <dbReference type="SAM" id="Phobius"/>
    </source>
</evidence>
<feature type="compositionally biased region" description="Pro residues" evidence="1">
    <location>
        <begin position="651"/>
        <end position="662"/>
    </location>
</feature>
<geneLocation type="plasmid" evidence="3 6">
    <name>pJCM12687</name>
</geneLocation>
<reference evidence="3 6" key="2">
    <citation type="journal article" date="2019" name="Emerg. Microbes Infect.">
        <title>Comprehensive subspecies identification of 175 nontuberculous mycobacteria species based on 7547 genomic profiles.</title>
        <authorList>
            <person name="Matsumoto Y."/>
            <person name="Kinjo T."/>
            <person name="Motooka D."/>
            <person name="Nabeya D."/>
            <person name="Jung N."/>
            <person name="Uechi K."/>
            <person name="Horii T."/>
            <person name="Iida T."/>
            <person name="Fujita J."/>
            <person name="Nakamura S."/>
        </authorList>
    </citation>
    <scope>NUCLEOTIDE SEQUENCE [LARGE SCALE GENOMIC DNA]</scope>
    <source>
        <strain evidence="3 6">JCM 12687</strain>
        <plasmid evidence="3">pJCM12687</plasmid>
    </source>
</reference>
<organism evidence="4 5">
    <name type="scientific">Mycobacterium branderi</name>
    <dbReference type="NCBI Taxonomy" id="43348"/>
    <lineage>
        <taxon>Bacteria</taxon>
        <taxon>Bacillati</taxon>
        <taxon>Actinomycetota</taxon>
        <taxon>Actinomycetes</taxon>
        <taxon>Mycobacteriales</taxon>
        <taxon>Mycobacteriaceae</taxon>
        <taxon>Mycobacterium</taxon>
    </lineage>
</organism>
<feature type="transmembrane region" description="Helical" evidence="2">
    <location>
        <begin position="420"/>
        <end position="437"/>
    </location>
</feature>
<keyword evidence="2" id="KW-0472">Membrane</keyword>
<protein>
    <submittedName>
        <fullName evidence="4">Uncharacterized protein</fullName>
    </submittedName>
</protein>
<dbReference type="Proteomes" id="UP000467379">
    <property type="component" value="Plasmid pJCM12687"/>
</dbReference>
<evidence type="ECO:0000313" key="3">
    <source>
        <dbReference type="EMBL" id="BBZ15520.1"/>
    </source>
</evidence>
<evidence type="ECO:0000313" key="5">
    <source>
        <dbReference type="Proteomes" id="UP000192441"/>
    </source>
</evidence>
<feature type="transmembrane region" description="Helical" evidence="2">
    <location>
        <begin position="116"/>
        <end position="138"/>
    </location>
</feature>
<proteinExistence type="predicted"/>
<sequence>MTARLHYWYLAHPGLGRPALVLATLQGLFMVTVATAPRASASTNAGMLNWTGLKDGYGVPIGDYYLAIASIPEQITQAGPHLDWNPASWAQWSLHAATVTAGYVTTASIMTGEAGAFIGIIALALWLMKITVSTYWLTVIGEIARAVTAAVIQVTTQLGLLLVTIPVGVFAGVMTIRRGEAGRGWTMIGVALTMPALSVAVFADPAGEMYGPNGLLAFGRRIGFSVAEAARPGGALTGAGFTGQVDTLTASLITHTVREPLQLWNFGHVVDRVGGCAAAWSGSVRQGAPDGPIRAMATCGDRAAVSYAEHLDGTNVWIGAVFVTAALLLALFMVMSGWAVLKVSVKAIWTTAILLPTLWLGGIPGAPQRRAMTVVWQFFRHGIEVTVYIVYVSVIGLAVERIVSQPLPAELGGANPFPHVLMMGGVSIAAFVLLHHIKADLSGHPATRGVIGRATDVAIGMGMHAATGWAGSAAISAGRGLTRRSRHTGLTPWEQIDQAADKPREVLGDPRPGFNPVPDAADRLDAEAARAASARPAGRQAPAEGQGTAGERPGPHGPAAGVPPLHEQPGEHPKSSTAAHRRQAGRRQGGPARSPRAGVDDHGVAVDADAPAGTAGGQTPSVPPITELPATGYSGDPPPPEPPPEDEPPPPDDGPPGPPPTTVNPITET</sequence>
<accession>A0A7I7WEN1</accession>
<dbReference type="EMBL" id="AP022607">
    <property type="protein sequence ID" value="BBZ15520.1"/>
    <property type="molecule type" value="Genomic_DNA"/>
</dbReference>
<feature type="transmembrane region" description="Helical" evidence="2">
    <location>
        <begin position="378"/>
        <end position="399"/>
    </location>
</feature>
<keyword evidence="2" id="KW-1133">Transmembrane helix</keyword>
<feature type="compositionally biased region" description="Basic and acidic residues" evidence="1">
    <location>
        <begin position="499"/>
        <end position="508"/>
    </location>
</feature>
<dbReference type="Proteomes" id="UP000192441">
    <property type="component" value="Unassembled WGS sequence"/>
</dbReference>
<feature type="transmembrane region" description="Helical" evidence="2">
    <location>
        <begin position="185"/>
        <end position="203"/>
    </location>
</feature>
<evidence type="ECO:0000313" key="4">
    <source>
        <dbReference type="EMBL" id="ORA40223.1"/>
    </source>
</evidence>
<keyword evidence="3" id="KW-0614">Plasmid</keyword>
<evidence type="ECO:0000313" key="6">
    <source>
        <dbReference type="Proteomes" id="UP000467379"/>
    </source>
</evidence>
<dbReference type="EMBL" id="MVHM01000002">
    <property type="protein sequence ID" value="ORA40223.1"/>
    <property type="molecule type" value="Genomic_DNA"/>
</dbReference>
<feature type="transmembrane region" description="Helical" evidence="2">
    <location>
        <begin position="316"/>
        <end position="341"/>
    </location>
</feature>
<keyword evidence="2" id="KW-0812">Transmembrane</keyword>
<reference evidence="3" key="3">
    <citation type="submission" date="2020-02" db="EMBL/GenBank/DDBJ databases">
        <authorList>
            <person name="Matsumoto Y."/>
            <person name="Kinjo T."/>
            <person name="Motooka D."/>
            <person name="Nabeya D."/>
            <person name="Jung N."/>
            <person name="Uechi K."/>
            <person name="Horii T."/>
            <person name="Iida T."/>
            <person name="Fujita J."/>
            <person name="Nakamura S."/>
        </authorList>
    </citation>
    <scope>NUCLEOTIDE SEQUENCE</scope>
    <source>
        <strain evidence="3">JCM 12687</strain>
        <plasmid evidence="3">pJCM12687</plasmid>
    </source>
</reference>
<feature type="transmembrane region" description="Helical" evidence="2">
    <location>
        <begin position="348"/>
        <end position="366"/>
    </location>
</feature>
<name>A0A7I7WEN1_9MYCO</name>
<gene>
    <name evidence="4" type="ORF">BST20_06585</name>
    <name evidence="3" type="ORF">MBRA_57150</name>
</gene>